<protein>
    <submittedName>
        <fullName evidence="1">Uncharacterized protein</fullName>
    </submittedName>
</protein>
<dbReference type="Proteomes" id="UP000318122">
    <property type="component" value="Segment"/>
</dbReference>
<sequence>MFVFTLSDIDNCKLNDVSFECKPSKIEVGDLLWGVDTKMQSREFNILMMASGEDVYFSSEDEDGDGECETVIASLKYFQ</sequence>
<accession>A0A4Y5TXX7</accession>
<gene>
    <name evidence="1" type="ORF">2D05_054</name>
</gene>
<keyword evidence="2" id="KW-1185">Reference proteome</keyword>
<evidence type="ECO:0000313" key="2">
    <source>
        <dbReference type="Proteomes" id="UP000318122"/>
    </source>
</evidence>
<organism evidence="1 2">
    <name type="scientific">Aeromonas phage 2_D05</name>
    <dbReference type="NCBI Taxonomy" id="2588098"/>
    <lineage>
        <taxon>Viruses</taxon>
        <taxon>Duplodnaviria</taxon>
        <taxon>Heunggongvirae</taxon>
        <taxon>Uroviricota</taxon>
        <taxon>Caudoviricetes</taxon>
        <taxon>Kunmingvirus</taxon>
        <taxon>Kunmingvirus kv2D05</taxon>
    </lineage>
</organism>
<name>A0A4Y5TXX7_9CAUD</name>
<reference evidence="1 2" key="1">
    <citation type="submission" date="2019-04" db="EMBL/GenBank/DDBJ databases">
        <title>Nine Novel Phages from a Plateau Lake in Southwest China Provide Insights into Aeromonas Phage Diversity.</title>
        <authorList>
            <person name="Xiao W."/>
        </authorList>
    </citation>
    <scope>NUCLEOTIDE SEQUENCE [LARGE SCALE GENOMIC DNA]</scope>
</reference>
<evidence type="ECO:0000313" key="1">
    <source>
        <dbReference type="EMBL" id="QDB73885.1"/>
    </source>
</evidence>
<dbReference type="EMBL" id="MK804891">
    <property type="protein sequence ID" value="QDB73885.1"/>
    <property type="molecule type" value="Genomic_DNA"/>
</dbReference>
<proteinExistence type="predicted"/>